<evidence type="ECO:0000256" key="1">
    <source>
        <dbReference type="ARBA" id="ARBA00023125"/>
    </source>
</evidence>
<name>G8R080_OWEHD</name>
<dbReference type="Proteomes" id="UP000005631">
    <property type="component" value="Chromosome"/>
</dbReference>
<dbReference type="InterPro" id="IPR009057">
    <property type="entry name" value="Homeodomain-like_sf"/>
</dbReference>
<protein>
    <submittedName>
        <fullName evidence="4">Transcriptional regulator</fullName>
    </submittedName>
</protein>
<evidence type="ECO:0000256" key="2">
    <source>
        <dbReference type="PROSITE-ProRule" id="PRU00335"/>
    </source>
</evidence>
<proteinExistence type="predicted"/>
<reference evidence="4 5" key="1">
    <citation type="journal article" date="2012" name="Stand. Genomic Sci.">
        <title>Genome sequence of the orange-pigmented seawater bacterium Owenweeksia hongkongensis type strain (UST20020801(T)).</title>
        <authorList>
            <person name="Riedel T."/>
            <person name="Held B."/>
            <person name="Nolan M."/>
            <person name="Lucas S."/>
            <person name="Lapidus A."/>
            <person name="Tice H."/>
            <person name="Del Rio T.G."/>
            <person name="Cheng J.F."/>
            <person name="Han C."/>
            <person name="Tapia R."/>
            <person name="Goodwin L.A."/>
            <person name="Pitluck S."/>
            <person name="Liolios K."/>
            <person name="Mavromatis K."/>
            <person name="Pagani I."/>
            <person name="Ivanova N."/>
            <person name="Mikhailova N."/>
            <person name="Pati A."/>
            <person name="Chen A."/>
            <person name="Palaniappan K."/>
            <person name="Rohde M."/>
            <person name="Tindall B.J."/>
            <person name="Detter J.C."/>
            <person name="Goker M."/>
            <person name="Woyke T."/>
            <person name="Bristow J."/>
            <person name="Eisen J.A."/>
            <person name="Markowitz V."/>
            <person name="Hugenholtz P."/>
            <person name="Klenk H.P."/>
            <person name="Kyrpides N.C."/>
        </authorList>
    </citation>
    <scope>NUCLEOTIDE SEQUENCE</scope>
    <source>
        <strain evidence="5">DSM 17368 / JCM 12287 / NRRL B-23963</strain>
    </source>
</reference>
<organism evidence="4 5">
    <name type="scientific">Owenweeksia hongkongensis (strain DSM 17368 / CIP 108786 / JCM 12287 / NRRL B-23963 / UST20020801)</name>
    <dbReference type="NCBI Taxonomy" id="926562"/>
    <lineage>
        <taxon>Bacteria</taxon>
        <taxon>Pseudomonadati</taxon>
        <taxon>Bacteroidota</taxon>
        <taxon>Flavobacteriia</taxon>
        <taxon>Flavobacteriales</taxon>
        <taxon>Owenweeksiaceae</taxon>
        <taxon>Owenweeksia</taxon>
    </lineage>
</organism>
<feature type="domain" description="HTH tetR-type" evidence="3">
    <location>
        <begin position="21"/>
        <end position="81"/>
    </location>
</feature>
<dbReference type="KEGG" id="oho:Oweho_2784"/>
<dbReference type="eggNOG" id="COG1309">
    <property type="taxonomic scope" value="Bacteria"/>
</dbReference>
<dbReference type="SUPFAM" id="SSF46689">
    <property type="entry name" value="Homeodomain-like"/>
    <property type="match status" value="1"/>
</dbReference>
<dbReference type="Pfam" id="PF00440">
    <property type="entry name" value="TetR_N"/>
    <property type="match status" value="1"/>
</dbReference>
<sequence>MLPNISIQVNVNTHLKDPNSSELGQNIVDTSIQMMDELGYEHFNFKKLSKQIGSSEASIYRYFESKNKLLLYLTGWYWGWMEYKLSLKLANIENPEERLTRAINLLTEVAAEDSTFAHVSEVKLQRIVIAESPKAYLNKNVDNENKLGVFSDYKRLVSVVSDIILEIDPNYRCPHMLVSTILEGSHLQRHFSEHLPRLTDVDKKEDLITPFYLELAKKALNLK</sequence>
<accession>G8R080</accession>
<gene>
    <name evidence="4" type="ordered locus">Oweho_2784</name>
</gene>
<dbReference type="InterPro" id="IPR001647">
    <property type="entry name" value="HTH_TetR"/>
</dbReference>
<evidence type="ECO:0000313" key="4">
    <source>
        <dbReference type="EMBL" id="AEV33746.1"/>
    </source>
</evidence>
<keyword evidence="5" id="KW-1185">Reference proteome</keyword>
<dbReference type="EMBL" id="CP003156">
    <property type="protein sequence ID" value="AEV33746.1"/>
    <property type="molecule type" value="Genomic_DNA"/>
</dbReference>
<evidence type="ECO:0000313" key="5">
    <source>
        <dbReference type="Proteomes" id="UP000005631"/>
    </source>
</evidence>
<dbReference type="PRINTS" id="PR00455">
    <property type="entry name" value="HTHTETR"/>
</dbReference>
<dbReference type="STRING" id="926562.Oweho_2784"/>
<dbReference type="AlphaFoldDB" id="G8R080"/>
<dbReference type="PROSITE" id="PS50977">
    <property type="entry name" value="HTH_TETR_2"/>
    <property type="match status" value="1"/>
</dbReference>
<keyword evidence="1 2" id="KW-0238">DNA-binding</keyword>
<dbReference type="GO" id="GO:0003677">
    <property type="term" value="F:DNA binding"/>
    <property type="evidence" value="ECO:0007669"/>
    <property type="project" value="UniProtKB-UniRule"/>
</dbReference>
<feature type="DNA-binding region" description="H-T-H motif" evidence="2">
    <location>
        <begin position="44"/>
        <end position="63"/>
    </location>
</feature>
<evidence type="ECO:0000259" key="3">
    <source>
        <dbReference type="PROSITE" id="PS50977"/>
    </source>
</evidence>
<dbReference type="HOGENOM" id="CLU_1233814_0_0_10"/>
<dbReference type="Gene3D" id="1.10.357.10">
    <property type="entry name" value="Tetracycline Repressor, domain 2"/>
    <property type="match status" value="1"/>
</dbReference>